<dbReference type="PANTHER" id="PTHR33021:SF179">
    <property type="entry name" value="OS09G0541100 PROTEIN"/>
    <property type="match status" value="1"/>
</dbReference>
<dbReference type="SUPFAM" id="SSF49503">
    <property type="entry name" value="Cupredoxins"/>
    <property type="match status" value="1"/>
</dbReference>
<evidence type="ECO:0000313" key="4">
    <source>
        <dbReference type="Proteomes" id="UP000008827"/>
    </source>
</evidence>
<dbReference type="HOGENOM" id="CLU_058719_3_2_1"/>
<protein>
    <recommendedName>
        <fullName evidence="1">Phytocyanin domain-containing protein</fullName>
    </recommendedName>
</protein>
<dbReference type="RefSeq" id="XP_003536717.2">
    <property type="nucleotide sequence ID" value="XM_003536669.5"/>
</dbReference>
<dbReference type="FunFam" id="2.60.40.420:FF:000074">
    <property type="entry name" value="Blue copper binding protein-like"/>
    <property type="match status" value="1"/>
</dbReference>
<dbReference type="Gene3D" id="2.60.40.420">
    <property type="entry name" value="Cupredoxins - blue copper proteins"/>
    <property type="match status" value="1"/>
</dbReference>
<accession>K7LLY0</accession>
<dbReference type="EnsemblPlants" id="KRH36074">
    <property type="protein sequence ID" value="KRH36074"/>
    <property type="gene ID" value="GLYMA_10G281900"/>
</dbReference>
<dbReference type="EMBL" id="CM000843">
    <property type="protein sequence ID" value="KRH36074.1"/>
    <property type="molecule type" value="Genomic_DNA"/>
</dbReference>
<dbReference type="Gramene" id="KRH36074">
    <property type="protein sequence ID" value="KRH36074"/>
    <property type="gene ID" value="GLYMA_10G281900"/>
</dbReference>
<evidence type="ECO:0000259" key="1">
    <source>
        <dbReference type="PROSITE" id="PS51485"/>
    </source>
</evidence>
<dbReference type="CDD" id="cd04216">
    <property type="entry name" value="Phytocyanin"/>
    <property type="match status" value="1"/>
</dbReference>
<dbReference type="OMA" id="WFICNIA"/>
<dbReference type="GeneID" id="100788784"/>
<keyword evidence="4" id="KW-1185">Reference proteome</keyword>
<dbReference type="InterPro" id="IPR039391">
    <property type="entry name" value="Phytocyanin-like"/>
</dbReference>
<dbReference type="PROSITE" id="PS51485">
    <property type="entry name" value="PHYTOCYANIN"/>
    <property type="match status" value="1"/>
</dbReference>
<feature type="domain" description="Phytocyanin" evidence="1">
    <location>
        <begin position="39"/>
        <end position="139"/>
    </location>
</feature>
<dbReference type="InterPro" id="IPR003245">
    <property type="entry name" value="Phytocyanin_dom"/>
</dbReference>
<reference evidence="2 3" key="1">
    <citation type="journal article" date="2010" name="Nature">
        <title>Genome sequence of the palaeopolyploid soybean.</title>
        <authorList>
            <person name="Schmutz J."/>
            <person name="Cannon S.B."/>
            <person name="Schlueter J."/>
            <person name="Ma J."/>
            <person name="Mitros T."/>
            <person name="Nelson W."/>
            <person name="Hyten D.L."/>
            <person name="Song Q."/>
            <person name="Thelen J.J."/>
            <person name="Cheng J."/>
            <person name="Xu D."/>
            <person name="Hellsten U."/>
            <person name="May G.D."/>
            <person name="Yu Y."/>
            <person name="Sakurai T."/>
            <person name="Umezawa T."/>
            <person name="Bhattacharyya M.K."/>
            <person name="Sandhu D."/>
            <person name="Valliyodan B."/>
            <person name="Lindquist E."/>
            <person name="Peto M."/>
            <person name="Grant D."/>
            <person name="Shu S."/>
            <person name="Goodstein D."/>
            <person name="Barry K."/>
            <person name="Futrell-Griggs M."/>
            <person name="Abernathy B."/>
            <person name="Du J."/>
            <person name="Tian Z."/>
            <person name="Zhu L."/>
            <person name="Gill N."/>
            <person name="Joshi T."/>
            <person name="Libault M."/>
            <person name="Sethuraman A."/>
            <person name="Zhang X.-C."/>
            <person name="Shinozaki K."/>
            <person name="Nguyen H.T."/>
            <person name="Wing R.A."/>
            <person name="Cregan P."/>
            <person name="Specht J."/>
            <person name="Grimwood J."/>
            <person name="Rokhsar D."/>
            <person name="Stacey G."/>
            <person name="Shoemaker R.C."/>
            <person name="Jackson S.A."/>
        </authorList>
    </citation>
    <scope>NUCLEOTIDE SEQUENCE [LARGE SCALE GENOMIC DNA]</scope>
    <source>
        <strain evidence="3">cv. Williams 82</strain>
        <tissue evidence="2">Callus</tissue>
    </source>
</reference>
<dbReference type="Proteomes" id="UP000008827">
    <property type="component" value="Chromosome 10"/>
</dbReference>
<dbReference type="OrthoDB" id="1921208at2759"/>
<evidence type="ECO:0000313" key="2">
    <source>
        <dbReference type="EMBL" id="KRH36074.1"/>
    </source>
</evidence>
<dbReference type="eggNOG" id="ENOG502S1D3">
    <property type="taxonomic scope" value="Eukaryota"/>
</dbReference>
<dbReference type="GO" id="GO:0005886">
    <property type="term" value="C:plasma membrane"/>
    <property type="evidence" value="ECO:0000318"/>
    <property type="project" value="GO_Central"/>
</dbReference>
<name>K7LLY0_SOYBN</name>
<evidence type="ECO:0000313" key="3">
    <source>
        <dbReference type="EnsemblPlants" id="KRH36074"/>
    </source>
</evidence>
<dbReference type="AlphaFoldDB" id="K7LLY0"/>
<dbReference type="SMR" id="K7LLY0"/>
<dbReference type="InterPro" id="IPR008972">
    <property type="entry name" value="Cupredoxin"/>
</dbReference>
<sequence>MLSYIFKDMGETRFLKNCTFLMAILTLLSSFLLNHVMASVYTVGDQEEWSSQTNYASWAERYNFSQGDVLVFKYVKGQHNVYEVTEDTFRSCDASSGVLAKYESGEDQVALSEVKRHWFICNIAGHCLGGMRFGIEVKDGNSVTNSTDVAFNPPIEPTPSHNSCTCYYVSERWRVIENFIPLGLLLLLNYYF</sequence>
<reference evidence="3" key="2">
    <citation type="submission" date="2018-02" db="UniProtKB">
        <authorList>
            <consortium name="EnsemblPlants"/>
        </authorList>
    </citation>
    <scope>IDENTIFICATION</scope>
    <source>
        <strain evidence="3">Williams 82</strain>
    </source>
</reference>
<reference evidence="2" key="3">
    <citation type="submission" date="2018-07" db="EMBL/GenBank/DDBJ databases">
        <title>WGS assembly of Glycine max.</title>
        <authorList>
            <person name="Schmutz J."/>
            <person name="Cannon S."/>
            <person name="Schlueter J."/>
            <person name="Ma J."/>
            <person name="Mitros T."/>
            <person name="Nelson W."/>
            <person name="Hyten D."/>
            <person name="Song Q."/>
            <person name="Thelen J."/>
            <person name="Cheng J."/>
            <person name="Xu D."/>
            <person name="Hellsten U."/>
            <person name="May G."/>
            <person name="Yu Y."/>
            <person name="Sakurai T."/>
            <person name="Umezawa T."/>
            <person name="Bhattacharyya M."/>
            <person name="Sandhu D."/>
            <person name="Valliyodan B."/>
            <person name="Lindquist E."/>
            <person name="Peto M."/>
            <person name="Grant D."/>
            <person name="Shu S."/>
            <person name="Goodstein D."/>
            <person name="Barry K."/>
            <person name="Futrell-Griggs M."/>
            <person name="Abernathy B."/>
            <person name="Du J."/>
            <person name="Tian Z."/>
            <person name="Zhu L."/>
            <person name="Gill N."/>
            <person name="Joshi T."/>
            <person name="Libault M."/>
            <person name="Sethuraman A."/>
            <person name="Zhang X."/>
            <person name="Shinozaki K."/>
            <person name="Nguyen H."/>
            <person name="Wing R."/>
            <person name="Cregan P."/>
            <person name="Specht J."/>
            <person name="Grimwood J."/>
            <person name="Rokhsar D."/>
            <person name="Stacey G."/>
            <person name="Shoemaker R."/>
            <person name="Jackson S."/>
        </authorList>
    </citation>
    <scope>NUCLEOTIDE SEQUENCE</scope>
    <source>
        <tissue evidence="2">Callus</tissue>
    </source>
</reference>
<proteinExistence type="predicted"/>
<dbReference type="PaxDb" id="3847-GLYMA10G42840.2"/>
<organism evidence="2">
    <name type="scientific">Glycine max</name>
    <name type="common">Soybean</name>
    <name type="synonym">Glycine hispida</name>
    <dbReference type="NCBI Taxonomy" id="3847"/>
    <lineage>
        <taxon>Eukaryota</taxon>
        <taxon>Viridiplantae</taxon>
        <taxon>Streptophyta</taxon>
        <taxon>Embryophyta</taxon>
        <taxon>Tracheophyta</taxon>
        <taxon>Spermatophyta</taxon>
        <taxon>Magnoliopsida</taxon>
        <taxon>eudicotyledons</taxon>
        <taxon>Gunneridae</taxon>
        <taxon>Pentapetalae</taxon>
        <taxon>rosids</taxon>
        <taxon>fabids</taxon>
        <taxon>Fabales</taxon>
        <taxon>Fabaceae</taxon>
        <taxon>Papilionoideae</taxon>
        <taxon>50 kb inversion clade</taxon>
        <taxon>NPAAA clade</taxon>
        <taxon>indigoferoid/millettioid clade</taxon>
        <taxon>Phaseoleae</taxon>
        <taxon>Glycine</taxon>
        <taxon>Glycine subgen. Soja</taxon>
    </lineage>
</organism>
<dbReference type="GO" id="GO:0009055">
    <property type="term" value="F:electron transfer activity"/>
    <property type="evidence" value="ECO:0007669"/>
    <property type="project" value="InterPro"/>
</dbReference>
<dbReference type="Pfam" id="PF02298">
    <property type="entry name" value="Cu_bind_like"/>
    <property type="match status" value="1"/>
</dbReference>
<dbReference type="KEGG" id="gmx:100788784"/>
<dbReference type="PANTHER" id="PTHR33021">
    <property type="entry name" value="BLUE COPPER PROTEIN"/>
    <property type="match status" value="1"/>
</dbReference>
<gene>
    <name evidence="3" type="primary">LOC100788784</name>
    <name evidence="2" type="ORF">GLYMA_10G281900</name>
</gene>